<evidence type="ECO:0000313" key="2">
    <source>
        <dbReference type="Proteomes" id="UP000587527"/>
    </source>
</evidence>
<gene>
    <name evidence="1" type="ORF">F4553_002265</name>
</gene>
<dbReference type="AlphaFoldDB" id="A0A841BNL7"/>
<keyword evidence="2" id="KW-1185">Reference proteome</keyword>
<dbReference type="RefSeq" id="WP_184835147.1">
    <property type="nucleotide sequence ID" value="NZ_JACHMN010000002.1"/>
</dbReference>
<sequence length="177" mass="18773">MATDELIPYPPHSQRGLVARWVSWLASCGPLRSPLADTTGRFAGRHQPDDVFFLAGSLRGTVEREIKVPAGRTLFLPVIAIWAPAEVGLPVMGGADGSALLDGTPLEISAIGTPTPFTIKGALGNPVTVRKDPAQRRCWGLFAQSEPLTPGTHELIVDGTDGADLKVGARYRITVPA</sequence>
<evidence type="ECO:0000313" key="1">
    <source>
        <dbReference type="EMBL" id="MBB5868886.1"/>
    </source>
</evidence>
<name>A0A841BNL7_9ACTN</name>
<dbReference type="EMBL" id="JACHMN010000002">
    <property type="protein sequence ID" value="MBB5868886.1"/>
    <property type="molecule type" value="Genomic_DNA"/>
</dbReference>
<protein>
    <submittedName>
        <fullName evidence="1">Uncharacterized protein</fullName>
    </submittedName>
</protein>
<reference evidence="1 2" key="1">
    <citation type="submission" date="2020-08" db="EMBL/GenBank/DDBJ databases">
        <title>Sequencing the genomes of 1000 actinobacteria strains.</title>
        <authorList>
            <person name="Klenk H.-P."/>
        </authorList>
    </citation>
    <scope>NUCLEOTIDE SEQUENCE [LARGE SCALE GENOMIC DNA]</scope>
    <source>
        <strain evidence="1 2">DSM 45362</strain>
    </source>
</reference>
<dbReference type="Proteomes" id="UP000587527">
    <property type="component" value="Unassembled WGS sequence"/>
</dbReference>
<proteinExistence type="predicted"/>
<accession>A0A841BNL7</accession>
<comment type="caution">
    <text evidence="1">The sequence shown here is derived from an EMBL/GenBank/DDBJ whole genome shotgun (WGS) entry which is preliminary data.</text>
</comment>
<organism evidence="1 2">
    <name type="scientific">Allocatelliglobosispora scoriae</name>
    <dbReference type="NCBI Taxonomy" id="643052"/>
    <lineage>
        <taxon>Bacteria</taxon>
        <taxon>Bacillati</taxon>
        <taxon>Actinomycetota</taxon>
        <taxon>Actinomycetes</taxon>
        <taxon>Micromonosporales</taxon>
        <taxon>Micromonosporaceae</taxon>
        <taxon>Allocatelliglobosispora</taxon>
    </lineage>
</organism>